<evidence type="ECO:0008006" key="3">
    <source>
        <dbReference type="Google" id="ProtNLM"/>
    </source>
</evidence>
<evidence type="ECO:0000313" key="2">
    <source>
        <dbReference type="Proteomes" id="UP001470230"/>
    </source>
</evidence>
<accession>A0ABR2H3C2</accession>
<comment type="caution">
    <text evidence="1">The sequence shown here is derived from an EMBL/GenBank/DDBJ whole genome shotgun (WGS) entry which is preliminary data.</text>
</comment>
<dbReference type="Proteomes" id="UP001470230">
    <property type="component" value="Unassembled WGS sequence"/>
</dbReference>
<protein>
    <recommendedName>
        <fullName evidence="3">HTH psq-type domain-containing protein</fullName>
    </recommendedName>
</protein>
<evidence type="ECO:0000313" key="1">
    <source>
        <dbReference type="EMBL" id="KAK8840712.1"/>
    </source>
</evidence>
<reference evidence="1 2" key="1">
    <citation type="submission" date="2024-04" db="EMBL/GenBank/DDBJ databases">
        <title>Tritrichomonas musculus Genome.</title>
        <authorList>
            <person name="Alves-Ferreira E."/>
            <person name="Grigg M."/>
            <person name="Lorenzi H."/>
            <person name="Galac M."/>
        </authorList>
    </citation>
    <scope>NUCLEOTIDE SEQUENCE [LARGE SCALE GENOMIC DNA]</scope>
    <source>
        <strain evidence="1 2">EAF2021</strain>
    </source>
</reference>
<organism evidence="1 2">
    <name type="scientific">Tritrichomonas musculus</name>
    <dbReference type="NCBI Taxonomy" id="1915356"/>
    <lineage>
        <taxon>Eukaryota</taxon>
        <taxon>Metamonada</taxon>
        <taxon>Parabasalia</taxon>
        <taxon>Tritrichomonadida</taxon>
        <taxon>Tritrichomonadidae</taxon>
        <taxon>Tritrichomonas</taxon>
    </lineage>
</organism>
<proteinExistence type="predicted"/>
<keyword evidence="2" id="KW-1185">Reference proteome</keyword>
<name>A0ABR2H3C2_9EUKA</name>
<dbReference type="EMBL" id="JAPFFF010000044">
    <property type="protein sequence ID" value="KAK8840712.1"/>
    <property type="molecule type" value="Genomic_DNA"/>
</dbReference>
<sequence length="109" mass="12882">MYQMKPSFYQHPPLLFQVHKVNEILHPNDQDSLASFQQMASFLNIQKGTFYSHLKRGEDIADTGRRSELTDDEINEVLSFVYQKYLAKDPVTFESILYYLKERFGKELI</sequence>
<gene>
    <name evidence="1" type="ORF">M9Y10_030488</name>
</gene>